<evidence type="ECO:0000313" key="1">
    <source>
        <dbReference type="EMBL" id="PHT73429.1"/>
    </source>
</evidence>
<dbReference type="PANTHER" id="PTHR15140:SF33">
    <property type="entry name" value="LATE BLIGHT RESISTANCE PROTEIN HOMOLOG R1A-3 ISOFORM X1"/>
    <property type="match status" value="1"/>
</dbReference>
<name>A0A2G2YUL4_CAPAN</name>
<comment type="caution">
    <text evidence="1">The sequence shown here is derived from an EMBL/GenBank/DDBJ whole genome shotgun (WGS) entry which is preliminary data.</text>
</comment>
<organism evidence="1 2">
    <name type="scientific">Capsicum annuum</name>
    <name type="common">Capsicum pepper</name>
    <dbReference type="NCBI Taxonomy" id="4072"/>
    <lineage>
        <taxon>Eukaryota</taxon>
        <taxon>Viridiplantae</taxon>
        <taxon>Streptophyta</taxon>
        <taxon>Embryophyta</taxon>
        <taxon>Tracheophyta</taxon>
        <taxon>Spermatophyta</taxon>
        <taxon>Magnoliopsida</taxon>
        <taxon>eudicotyledons</taxon>
        <taxon>Gunneridae</taxon>
        <taxon>Pentapetalae</taxon>
        <taxon>asterids</taxon>
        <taxon>lamiids</taxon>
        <taxon>Solanales</taxon>
        <taxon>Solanaceae</taxon>
        <taxon>Solanoideae</taxon>
        <taxon>Capsiceae</taxon>
        <taxon>Capsicum</taxon>
    </lineage>
</organism>
<dbReference type="AlphaFoldDB" id="A0A2G2YUL4"/>
<dbReference type="InterPro" id="IPR032675">
    <property type="entry name" value="LRR_dom_sf"/>
</dbReference>
<dbReference type="Gene3D" id="3.80.10.10">
    <property type="entry name" value="Ribonuclease Inhibitor"/>
    <property type="match status" value="1"/>
</dbReference>
<reference evidence="1 2" key="2">
    <citation type="journal article" date="2017" name="Genome Biol.">
        <title>New reference genome sequences of hot pepper reveal the massive evolution of plant disease-resistance genes by retroduplication.</title>
        <authorList>
            <person name="Kim S."/>
            <person name="Park J."/>
            <person name="Yeom S.I."/>
            <person name="Kim Y.M."/>
            <person name="Seo E."/>
            <person name="Kim K.T."/>
            <person name="Kim M.S."/>
            <person name="Lee J.M."/>
            <person name="Cheong K."/>
            <person name="Shin H.S."/>
            <person name="Kim S.B."/>
            <person name="Han K."/>
            <person name="Lee J."/>
            <person name="Park M."/>
            <person name="Lee H.A."/>
            <person name="Lee H.Y."/>
            <person name="Lee Y."/>
            <person name="Oh S."/>
            <person name="Lee J.H."/>
            <person name="Choi E."/>
            <person name="Choi E."/>
            <person name="Lee S.E."/>
            <person name="Jeon J."/>
            <person name="Kim H."/>
            <person name="Choi G."/>
            <person name="Song H."/>
            <person name="Lee J."/>
            <person name="Lee S.C."/>
            <person name="Kwon J.K."/>
            <person name="Lee H.Y."/>
            <person name="Koo N."/>
            <person name="Hong Y."/>
            <person name="Kim R.W."/>
            <person name="Kang W.H."/>
            <person name="Huh J.H."/>
            <person name="Kang B.C."/>
            <person name="Yang T.J."/>
            <person name="Lee Y.H."/>
            <person name="Bennetzen J.L."/>
            <person name="Choi D."/>
        </authorList>
    </citation>
    <scope>NUCLEOTIDE SEQUENCE [LARGE SCALE GENOMIC DNA]</scope>
    <source>
        <strain evidence="2">cv. CM334</strain>
    </source>
</reference>
<evidence type="ECO:0000313" key="2">
    <source>
        <dbReference type="Proteomes" id="UP000222542"/>
    </source>
</evidence>
<sequence>MQLRHLKLPRFYLPDCPSGSVDKGRRLLQTISYLSLDCCTKEVIMGIQNVKELGISAYGTDCDGLVNNLVLLQQLEALNLTYCFSRFLPETLKKLKLKITYLSWSYLDIVAELPNLEVLKLMAYACDGEEWYPKVKGFTRLKLLLIEDNSLKNWKAT</sequence>
<gene>
    <name evidence="1" type="ORF">T459_24214</name>
</gene>
<proteinExistence type="predicted"/>
<reference evidence="1 2" key="1">
    <citation type="journal article" date="2014" name="Nat. Genet.">
        <title>Genome sequence of the hot pepper provides insights into the evolution of pungency in Capsicum species.</title>
        <authorList>
            <person name="Kim S."/>
            <person name="Park M."/>
            <person name="Yeom S.I."/>
            <person name="Kim Y.M."/>
            <person name="Lee J.M."/>
            <person name="Lee H.A."/>
            <person name="Seo E."/>
            <person name="Choi J."/>
            <person name="Cheong K."/>
            <person name="Kim K.T."/>
            <person name="Jung K."/>
            <person name="Lee G.W."/>
            <person name="Oh S.K."/>
            <person name="Bae C."/>
            <person name="Kim S.B."/>
            <person name="Lee H.Y."/>
            <person name="Kim S.Y."/>
            <person name="Kim M.S."/>
            <person name="Kang B.C."/>
            <person name="Jo Y.D."/>
            <person name="Yang H.B."/>
            <person name="Jeong H.J."/>
            <person name="Kang W.H."/>
            <person name="Kwon J.K."/>
            <person name="Shin C."/>
            <person name="Lim J.Y."/>
            <person name="Park J.H."/>
            <person name="Huh J.H."/>
            <person name="Kim J.S."/>
            <person name="Kim B.D."/>
            <person name="Cohen O."/>
            <person name="Paran I."/>
            <person name="Suh M.C."/>
            <person name="Lee S.B."/>
            <person name="Kim Y.K."/>
            <person name="Shin Y."/>
            <person name="Noh S.J."/>
            <person name="Park J."/>
            <person name="Seo Y.S."/>
            <person name="Kwon S.Y."/>
            <person name="Kim H.A."/>
            <person name="Park J.M."/>
            <person name="Kim H.J."/>
            <person name="Choi S.B."/>
            <person name="Bosland P.W."/>
            <person name="Reeves G."/>
            <person name="Jo S.H."/>
            <person name="Lee B.W."/>
            <person name="Cho H.T."/>
            <person name="Choi H.S."/>
            <person name="Lee M.S."/>
            <person name="Yu Y."/>
            <person name="Do Choi Y."/>
            <person name="Park B.S."/>
            <person name="van Deynze A."/>
            <person name="Ashrafi H."/>
            <person name="Hill T."/>
            <person name="Kim W.T."/>
            <person name="Pai H.S."/>
            <person name="Ahn H.K."/>
            <person name="Yeam I."/>
            <person name="Giovannoni J.J."/>
            <person name="Rose J.K."/>
            <person name="Sorensen I."/>
            <person name="Lee S.J."/>
            <person name="Kim R.W."/>
            <person name="Choi I.Y."/>
            <person name="Choi B.S."/>
            <person name="Lim J.S."/>
            <person name="Lee Y.H."/>
            <person name="Choi D."/>
        </authorList>
    </citation>
    <scope>NUCLEOTIDE SEQUENCE [LARGE SCALE GENOMIC DNA]</scope>
    <source>
        <strain evidence="2">cv. CM334</strain>
    </source>
</reference>
<protein>
    <submittedName>
        <fullName evidence="1">Uncharacterized protein</fullName>
    </submittedName>
</protein>
<keyword evidence="2" id="KW-1185">Reference proteome</keyword>
<dbReference type="Proteomes" id="UP000222542">
    <property type="component" value="Unassembled WGS sequence"/>
</dbReference>
<dbReference type="EMBL" id="AYRZ02000009">
    <property type="protein sequence ID" value="PHT73429.1"/>
    <property type="molecule type" value="Genomic_DNA"/>
</dbReference>
<accession>A0A2G2YUL4</accession>
<dbReference type="SUPFAM" id="SSF52047">
    <property type="entry name" value="RNI-like"/>
    <property type="match status" value="1"/>
</dbReference>
<dbReference type="Gramene" id="PHT73429">
    <property type="protein sequence ID" value="PHT73429"/>
    <property type="gene ID" value="T459_24214"/>
</dbReference>
<dbReference type="PANTHER" id="PTHR15140">
    <property type="entry name" value="TUBULIN-SPECIFIC CHAPERONE E"/>
    <property type="match status" value="1"/>
</dbReference>